<dbReference type="KEGG" id="mpec:B9O19_01693"/>
<feature type="signal peptide" evidence="1">
    <location>
        <begin position="1"/>
        <end position="22"/>
    </location>
</feature>
<evidence type="ECO:0000313" key="3">
    <source>
        <dbReference type="Proteomes" id="UP000235589"/>
    </source>
</evidence>
<accession>A0A2K9P4U6</accession>
<name>A0A2K9P4U6_9FIRM</name>
<sequence length="229" mass="26397">MKRSIGCMIAICILLSSITVNAQIRPFWADGDFNIICDLGIVPKEYREKDINDLVTRAEVVHTLSCLVFADNYLIPQDNQDGIYENLGWRFEDIESNSKDCTIAFWGASMRIFKGDIENGVHKANLQELATCRDVVFMSLRALYRNLLFKDDDEVDYFNLAKECGMINYGTVISSTSVAIDFEELDDNMTWEEFSKIVRTILYIPKTVTAYGGYINEYYIDDWKKGYRE</sequence>
<dbReference type="RefSeq" id="WP_102366017.1">
    <property type="nucleotide sequence ID" value="NZ_CP020991.1"/>
</dbReference>
<dbReference type="Proteomes" id="UP000235589">
    <property type="component" value="Chromosome"/>
</dbReference>
<evidence type="ECO:0000313" key="2">
    <source>
        <dbReference type="EMBL" id="AUO19849.1"/>
    </source>
</evidence>
<keyword evidence="1" id="KW-0732">Signal</keyword>
<protein>
    <submittedName>
        <fullName evidence="2">Uncharacterized protein</fullName>
    </submittedName>
</protein>
<evidence type="ECO:0000256" key="1">
    <source>
        <dbReference type="SAM" id="SignalP"/>
    </source>
</evidence>
<feature type="chain" id="PRO_5014688300" evidence="1">
    <location>
        <begin position="23"/>
        <end position="229"/>
    </location>
</feature>
<proteinExistence type="predicted"/>
<gene>
    <name evidence="2" type="ORF">B9O19_01693</name>
</gene>
<organism evidence="2 3">
    <name type="scientific">Monoglobus pectinilyticus</name>
    <dbReference type="NCBI Taxonomy" id="1981510"/>
    <lineage>
        <taxon>Bacteria</taxon>
        <taxon>Bacillati</taxon>
        <taxon>Bacillota</taxon>
        <taxon>Clostridia</taxon>
        <taxon>Monoglobales</taxon>
        <taxon>Monoglobaceae</taxon>
        <taxon>Monoglobus</taxon>
    </lineage>
</organism>
<keyword evidence="3" id="KW-1185">Reference proteome</keyword>
<reference evidence="2 3" key="1">
    <citation type="submission" date="2017-04" db="EMBL/GenBank/DDBJ databases">
        <title>Monoglobus pectinilyticus 14 draft genome.</title>
        <authorList>
            <person name="Kim C."/>
            <person name="Rosendale D.I."/>
            <person name="Kelly W.J."/>
            <person name="Tannock G.W."/>
            <person name="Patchett M.L."/>
            <person name="Jordens J.Z."/>
        </authorList>
    </citation>
    <scope>NUCLEOTIDE SEQUENCE [LARGE SCALE GENOMIC DNA]</scope>
    <source>
        <strain evidence="2 3">14</strain>
    </source>
</reference>
<dbReference type="EMBL" id="CP020991">
    <property type="protein sequence ID" value="AUO19849.1"/>
    <property type="molecule type" value="Genomic_DNA"/>
</dbReference>
<dbReference type="GeneID" id="98063080"/>
<dbReference type="AlphaFoldDB" id="A0A2K9P4U6"/>